<protein>
    <submittedName>
        <fullName evidence="2">Uncharacterized protein</fullName>
    </submittedName>
</protein>
<reference evidence="2" key="1">
    <citation type="journal article" date="2019" name="Environ. Microbiol.">
        <title>Fungal ecological strategies reflected in gene transcription - a case study of two litter decomposers.</title>
        <authorList>
            <person name="Barbi F."/>
            <person name="Kohler A."/>
            <person name="Barry K."/>
            <person name="Baskaran P."/>
            <person name="Daum C."/>
            <person name="Fauchery L."/>
            <person name="Ihrmark K."/>
            <person name="Kuo A."/>
            <person name="LaButti K."/>
            <person name="Lipzen A."/>
            <person name="Morin E."/>
            <person name="Grigoriev I.V."/>
            <person name="Henrissat B."/>
            <person name="Lindahl B."/>
            <person name="Martin F."/>
        </authorList>
    </citation>
    <scope>NUCLEOTIDE SEQUENCE</scope>
    <source>
        <strain evidence="2">JB14</strain>
    </source>
</reference>
<sequence length="318" mass="35911">MSASSSASSSAESRPRNTLETAREQLLNNSTVYIADANAVEELDWFTDDASQESYVFKKTDEVPEGEAPEPILLSALGEITRDDTFVVPDCRYEGPRFKEKKTLKDIKLTIALGKSLRHPMLAEEFDKGYSAMENLRQIRLDKMMGYGKVNGFIAIGKEDQLPKLKFGHEVFKDRDHDTGADIEFTNPEFTLAGYPVKSDNAKEELEAMVQNRSHELLPLPAFEQLPGDPEPRMILPSQYVSRLQGAVVKVEFYLTHIRIKSENKNVFMADVFSIMVVAPPLETPRKSLSKRKATRYPHDREGSPSPMKRVRISNPTQ</sequence>
<evidence type="ECO:0000313" key="2">
    <source>
        <dbReference type="EMBL" id="KAE9401496.1"/>
    </source>
</evidence>
<feature type="compositionally biased region" description="Basic and acidic residues" evidence="1">
    <location>
        <begin position="13"/>
        <end position="22"/>
    </location>
</feature>
<feature type="region of interest" description="Disordered" evidence="1">
    <location>
        <begin position="1"/>
        <end position="22"/>
    </location>
</feature>
<organism evidence="2 3">
    <name type="scientific">Gymnopus androsaceus JB14</name>
    <dbReference type="NCBI Taxonomy" id="1447944"/>
    <lineage>
        <taxon>Eukaryota</taxon>
        <taxon>Fungi</taxon>
        <taxon>Dikarya</taxon>
        <taxon>Basidiomycota</taxon>
        <taxon>Agaricomycotina</taxon>
        <taxon>Agaricomycetes</taxon>
        <taxon>Agaricomycetidae</taxon>
        <taxon>Agaricales</taxon>
        <taxon>Marasmiineae</taxon>
        <taxon>Omphalotaceae</taxon>
        <taxon>Gymnopus</taxon>
    </lineage>
</organism>
<dbReference type="EMBL" id="ML769445">
    <property type="protein sequence ID" value="KAE9401496.1"/>
    <property type="molecule type" value="Genomic_DNA"/>
</dbReference>
<name>A0A6A4HTK1_9AGAR</name>
<dbReference type="Proteomes" id="UP000799118">
    <property type="component" value="Unassembled WGS sequence"/>
</dbReference>
<dbReference type="OrthoDB" id="2843772at2759"/>
<keyword evidence="3" id="KW-1185">Reference proteome</keyword>
<gene>
    <name evidence="2" type="ORF">BT96DRAFT_603353</name>
</gene>
<evidence type="ECO:0000313" key="3">
    <source>
        <dbReference type="Proteomes" id="UP000799118"/>
    </source>
</evidence>
<proteinExistence type="predicted"/>
<accession>A0A6A4HTK1</accession>
<dbReference type="AlphaFoldDB" id="A0A6A4HTK1"/>
<feature type="compositionally biased region" description="Low complexity" evidence="1">
    <location>
        <begin position="1"/>
        <end position="12"/>
    </location>
</feature>
<feature type="region of interest" description="Disordered" evidence="1">
    <location>
        <begin position="284"/>
        <end position="318"/>
    </location>
</feature>
<evidence type="ECO:0000256" key="1">
    <source>
        <dbReference type="SAM" id="MobiDB-lite"/>
    </source>
</evidence>